<dbReference type="Proteomes" id="UP000663824">
    <property type="component" value="Unassembled WGS sequence"/>
</dbReference>
<sequence>MADAKLQANVFNDYDYMKDDSIDPELKCPLCTLPFQSPVASATCGHTFCQVCISQWMTRQATCPICRTMTSAKEFRPISTRIVLNQLERLLVRCKRCNQANIQRGDIHEHEKRCPNQTVSCPAFDIKCKWKGARSALTQHIQECPFQKIRPAIDDIYEHLKNIYEPLVDELQTVRQQLEKQMQRTNDQNHFLLAVFNKGKPMTNQCSGQTRNCQLQPSIQIETRSQRMQKQNNPFEEQLNFQKVNQAFSRLVDQSAKTISPENKFSCTNCQCGVNPQDIVLHHCEGGGICRSCLETYGSLESHEKIFANKP</sequence>
<dbReference type="AlphaFoldDB" id="A0A814IG24"/>
<evidence type="ECO:0000313" key="11">
    <source>
        <dbReference type="EMBL" id="CAF4780726.1"/>
    </source>
</evidence>
<dbReference type="Proteomes" id="UP000681967">
    <property type="component" value="Unassembled WGS sequence"/>
</dbReference>
<dbReference type="SMART" id="SM00184">
    <property type="entry name" value="RING"/>
    <property type="match status" value="1"/>
</dbReference>
<dbReference type="EMBL" id="CAJOBI010143936">
    <property type="protein sequence ID" value="CAF4780726.1"/>
    <property type="molecule type" value="Genomic_DNA"/>
</dbReference>
<reference evidence="8" key="1">
    <citation type="submission" date="2021-02" db="EMBL/GenBank/DDBJ databases">
        <authorList>
            <person name="Nowell W R."/>
        </authorList>
    </citation>
    <scope>NUCLEOTIDE SEQUENCE</scope>
</reference>
<evidence type="ECO:0000259" key="7">
    <source>
        <dbReference type="PROSITE" id="PS50145"/>
    </source>
</evidence>
<dbReference type="EMBL" id="CAJOBH010017579">
    <property type="protein sequence ID" value="CAF4200476.1"/>
    <property type="molecule type" value="Genomic_DNA"/>
</dbReference>
<evidence type="ECO:0000313" key="8">
    <source>
        <dbReference type="EMBL" id="CAF1022287.1"/>
    </source>
</evidence>
<dbReference type="EMBL" id="CAJNOV010000424">
    <property type="protein sequence ID" value="CAF1022287.1"/>
    <property type="molecule type" value="Genomic_DNA"/>
</dbReference>
<keyword evidence="2 4" id="KW-0863">Zinc-finger</keyword>
<evidence type="ECO:0000256" key="5">
    <source>
        <dbReference type="SAM" id="Coils"/>
    </source>
</evidence>
<keyword evidence="5" id="KW-0175">Coiled coil</keyword>
<feature type="domain" description="RING-type" evidence="6">
    <location>
        <begin position="28"/>
        <end position="67"/>
    </location>
</feature>
<evidence type="ECO:0000259" key="6">
    <source>
        <dbReference type="PROSITE" id="PS50089"/>
    </source>
</evidence>
<feature type="domain" description="TRAF-type" evidence="7">
    <location>
        <begin position="110"/>
        <end position="145"/>
    </location>
</feature>
<gene>
    <name evidence="10" type="ORF">BYL167_LOCUS23620</name>
    <name evidence="8" type="ORF">CJN711_LOCUS3374</name>
    <name evidence="9" type="ORF">MBJ925_LOCUS11975</name>
    <name evidence="11" type="ORF">SMN809_LOCUS46333</name>
</gene>
<dbReference type="PROSITE" id="PS50089">
    <property type="entry name" value="ZF_RING_2"/>
    <property type="match status" value="1"/>
</dbReference>
<dbReference type="InterPro" id="IPR013083">
    <property type="entry name" value="Znf_RING/FYVE/PHD"/>
</dbReference>
<dbReference type="PANTHER" id="PTHR10131:SF94">
    <property type="entry name" value="TNF RECEPTOR-ASSOCIATED FACTOR 4"/>
    <property type="match status" value="1"/>
</dbReference>
<dbReference type="PROSITE" id="PS50145">
    <property type="entry name" value="ZF_TRAF"/>
    <property type="match status" value="1"/>
</dbReference>
<evidence type="ECO:0000313" key="12">
    <source>
        <dbReference type="Proteomes" id="UP000663855"/>
    </source>
</evidence>
<dbReference type="Pfam" id="PF13923">
    <property type="entry name" value="zf-C3HC4_2"/>
    <property type="match status" value="1"/>
</dbReference>
<evidence type="ECO:0000256" key="3">
    <source>
        <dbReference type="ARBA" id="ARBA00022833"/>
    </source>
</evidence>
<evidence type="ECO:0000256" key="4">
    <source>
        <dbReference type="PROSITE-ProRule" id="PRU00207"/>
    </source>
</evidence>
<dbReference type="InterPro" id="IPR001293">
    <property type="entry name" value="Znf_TRAF"/>
</dbReference>
<comment type="caution">
    <text evidence="8">The sequence shown here is derived from an EMBL/GenBank/DDBJ whole genome shotgun (WGS) entry which is preliminary data.</text>
</comment>
<dbReference type="Proteomes" id="UP000663855">
    <property type="component" value="Unassembled WGS sequence"/>
</dbReference>
<name>A0A814IG24_9BILA</name>
<protein>
    <recommendedName>
        <fullName evidence="13">RING-type domain-containing protein</fullName>
    </recommendedName>
</protein>
<dbReference type="Gene3D" id="3.30.40.10">
    <property type="entry name" value="Zinc/RING finger domain, C3HC4 (zinc finger)"/>
    <property type="match status" value="2"/>
</dbReference>
<dbReference type="EMBL" id="CAJNRE010005428">
    <property type="protein sequence ID" value="CAF2045045.1"/>
    <property type="molecule type" value="Genomic_DNA"/>
</dbReference>
<keyword evidence="3 4" id="KW-0862">Zinc</keyword>
<dbReference type="SUPFAM" id="SSF57850">
    <property type="entry name" value="RING/U-box"/>
    <property type="match status" value="1"/>
</dbReference>
<dbReference type="PANTHER" id="PTHR10131">
    <property type="entry name" value="TNF RECEPTOR ASSOCIATED FACTOR"/>
    <property type="match status" value="1"/>
</dbReference>
<organism evidence="8 12">
    <name type="scientific">Rotaria magnacalcarata</name>
    <dbReference type="NCBI Taxonomy" id="392030"/>
    <lineage>
        <taxon>Eukaryota</taxon>
        <taxon>Metazoa</taxon>
        <taxon>Spiralia</taxon>
        <taxon>Gnathifera</taxon>
        <taxon>Rotifera</taxon>
        <taxon>Eurotatoria</taxon>
        <taxon>Bdelloidea</taxon>
        <taxon>Philodinida</taxon>
        <taxon>Philodinidae</taxon>
        <taxon>Rotaria</taxon>
    </lineage>
</organism>
<feature type="zinc finger region" description="TRAF-type" evidence="4">
    <location>
        <begin position="110"/>
        <end position="145"/>
    </location>
</feature>
<feature type="coiled-coil region" evidence="5">
    <location>
        <begin position="168"/>
        <end position="195"/>
    </location>
</feature>
<dbReference type="InterPro" id="IPR001841">
    <property type="entry name" value="Znf_RING"/>
</dbReference>
<dbReference type="GO" id="GO:0008270">
    <property type="term" value="F:zinc ion binding"/>
    <property type="evidence" value="ECO:0007669"/>
    <property type="project" value="UniProtKB-KW"/>
</dbReference>
<dbReference type="InterPro" id="IPR017907">
    <property type="entry name" value="Znf_RING_CS"/>
</dbReference>
<accession>A0A814IG24</accession>
<evidence type="ECO:0000313" key="10">
    <source>
        <dbReference type="EMBL" id="CAF4200476.1"/>
    </source>
</evidence>
<evidence type="ECO:0000313" key="9">
    <source>
        <dbReference type="EMBL" id="CAF2045045.1"/>
    </source>
</evidence>
<evidence type="ECO:0000256" key="1">
    <source>
        <dbReference type="ARBA" id="ARBA00022723"/>
    </source>
</evidence>
<evidence type="ECO:0008006" key="13">
    <source>
        <dbReference type="Google" id="ProtNLM"/>
    </source>
</evidence>
<dbReference type="PROSITE" id="PS00518">
    <property type="entry name" value="ZF_RING_1"/>
    <property type="match status" value="1"/>
</dbReference>
<dbReference type="Proteomes" id="UP000676336">
    <property type="component" value="Unassembled WGS sequence"/>
</dbReference>
<dbReference type="SUPFAM" id="SSF49599">
    <property type="entry name" value="TRAF domain-like"/>
    <property type="match status" value="1"/>
</dbReference>
<evidence type="ECO:0000256" key="2">
    <source>
        <dbReference type="ARBA" id="ARBA00022771"/>
    </source>
</evidence>
<proteinExistence type="predicted"/>
<keyword evidence="1 4" id="KW-0479">Metal-binding</keyword>